<feature type="region of interest" description="Disordered" evidence="1">
    <location>
        <begin position="32"/>
        <end position="102"/>
    </location>
</feature>
<evidence type="ECO:0000256" key="1">
    <source>
        <dbReference type="SAM" id="MobiDB-lite"/>
    </source>
</evidence>
<protein>
    <submittedName>
        <fullName evidence="3">DUF3558 domain-containing protein</fullName>
    </submittedName>
</protein>
<evidence type="ECO:0000313" key="4">
    <source>
        <dbReference type="Proteomes" id="UP001183246"/>
    </source>
</evidence>
<dbReference type="RefSeq" id="WP_311704547.1">
    <property type="nucleotide sequence ID" value="NZ_JAVREL010000005.1"/>
</dbReference>
<proteinExistence type="predicted"/>
<evidence type="ECO:0000256" key="2">
    <source>
        <dbReference type="SAM" id="SignalP"/>
    </source>
</evidence>
<keyword evidence="4" id="KW-1185">Reference proteome</keyword>
<comment type="caution">
    <text evidence="3">The sequence shown here is derived from an EMBL/GenBank/DDBJ whole genome shotgun (WGS) entry which is preliminary data.</text>
</comment>
<organism evidence="3 4">
    <name type="scientific">Streptomyces litchfieldiae</name>
    <dbReference type="NCBI Taxonomy" id="3075543"/>
    <lineage>
        <taxon>Bacteria</taxon>
        <taxon>Bacillati</taxon>
        <taxon>Actinomycetota</taxon>
        <taxon>Actinomycetes</taxon>
        <taxon>Kitasatosporales</taxon>
        <taxon>Streptomycetaceae</taxon>
        <taxon>Streptomyces</taxon>
    </lineage>
</organism>
<keyword evidence="2" id="KW-0732">Signal</keyword>
<reference evidence="4" key="1">
    <citation type="submission" date="2023-07" db="EMBL/GenBank/DDBJ databases">
        <title>30 novel species of actinomycetes from the DSMZ collection.</title>
        <authorList>
            <person name="Nouioui I."/>
        </authorList>
    </citation>
    <scope>NUCLEOTIDE SEQUENCE [LARGE SCALE GENOMIC DNA]</scope>
    <source>
        <strain evidence="4">DSM 44938</strain>
    </source>
</reference>
<dbReference type="PROSITE" id="PS51257">
    <property type="entry name" value="PROKAR_LIPOPROTEIN"/>
    <property type="match status" value="1"/>
</dbReference>
<dbReference type="EMBL" id="JAVREL010000005">
    <property type="protein sequence ID" value="MDT0343424.1"/>
    <property type="molecule type" value="Genomic_DNA"/>
</dbReference>
<evidence type="ECO:0000313" key="3">
    <source>
        <dbReference type="EMBL" id="MDT0343424.1"/>
    </source>
</evidence>
<sequence>MLRTMAVRCAVLAAAAVCGLAACAPGLGGTDDPAGTGPPGDSADTAQTGRYSGLPEPCGSVNGETLRELLPDGDPETYAGEPMETYDTGRRSGCDWSNTGDTDSQQLSVDFLRVISYDPAVSDDDQAQLDFQERATEAGIPAAGTEPAIPPAEDALDSRALEGLGDGAFIDDVLTETGQGDRRNVTVTFRNANVIVTVTYTVSTTLTDAPPDSARLQQRAQTVAQQLAGALDE</sequence>
<name>A0ABU2MQQ4_9ACTN</name>
<feature type="signal peptide" evidence="2">
    <location>
        <begin position="1"/>
        <end position="24"/>
    </location>
</feature>
<feature type="compositionally biased region" description="Low complexity" evidence="1">
    <location>
        <begin position="32"/>
        <end position="44"/>
    </location>
</feature>
<dbReference type="Proteomes" id="UP001183246">
    <property type="component" value="Unassembled WGS sequence"/>
</dbReference>
<feature type="chain" id="PRO_5047022360" evidence="2">
    <location>
        <begin position="25"/>
        <end position="233"/>
    </location>
</feature>
<gene>
    <name evidence="3" type="ORF">RM590_12480</name>
</gene>
<accession>A0ABU2MQQ4</accession>